<gene>
    <name evidence="2" type="ORF">CVS30_11870</name>
</gene>
<dbReference type="Proteomes" id="UP000247980">
    <property type="component" value="Unassembled WGS sequence"/>
</dbReference>
<evidence type="ECO:0000256" key="1">
    <source>
        <dbReference type="SAM" id="MobiDB-lite"/>
    </source>
</evidence>
<reference evidence="2 3" key="1">
    <citation type="submission" date="2018-05" db="EMBL/GenBank/DDBJ databases">
        <title>Genetic diversity of glacier-inhabiting Cryobacterium bacteria in China and description of Cryobacterium mengkeensis sp. nov. and Arthrobacter glacialis sp. nov.</title>
        <authorList>
            <person name="Liu Q."/>
            <person name="Xin Y.-H."/>
        </authorList>
    </citation>
    <scope>NUCLEOTIDE SEQUENCE [LARGE SCALE GENOMIC DNA]</scope>
    <source>
        <strain evidence="2 3">B7</strain>
    </source>
</reference>
<feature type="compositionally biased region" description="Basic residues" evidence="1">
    <location>
        <begin position="1"/>
        <end position="21"/>
    </location>
</feature>
<evidence type="ECO:0000313" key="3">
    <source>
        <dbReference type="Proteomes" id="UP000247980"/>
    </source>
</evidence>
<feature type="compositionally biased region" description="Polar residues" evidence="1">
    <location>
        <begin position="25"/>
        <end position="34"/>
    </location>
</feature>
<sequence>MAKACHRAKQTTFQRRAKARPQRPIDSTQRRQPSMQFGSATYYWADVETLIVSALETLRDELESRYAAPLGHVYQALISFTVTEQAPQEKHRSS</sequence>
<name>A0A2V5INA1_9MICC</name>
<organism evidence="2 3">
    <name type="scientific">Arthrobacter psychrolactophilus</name>
    <dbReference type="NCBI Taxonomy" id="92442"/>
    <lineage>
        <taxon>Bacteria</taxon>
        <taxon>Bacillati</taxon>
        <taxon>Actinomycetota</taxon>
        <taxon>Actinomycetes</taxon>
        <taxon>Micrococcales</taxon>
        <taxon>Micrococcaceae</taxon>
        <taxon>Arthrobacter</taxon>
    </lineage>
</organism>
<protein>
    <submittedName>
        <fullName evidence="2">Uncharacterized protein</fullName>
    </submittedName>
</protein>
<keyword evidence="3" id="KW-1185">Reference proteome</keyword>
<dbReference type="AlphaFoldDB" id="A0A2V5INA1"/>
<comment type="caution">
    <text evidence="2">The sequence shown here is derived from an EMBL/GenBank/DDBJ whole genome shotgun (WGS) entry which is preliminary data.</text>
</comment>
<accession>A0A2V5INA1</accession>
<dbReference type="EMBL" id="QJVC01000012">
    <property type="protein sequence ID" value="PYI38078.1"/>
    <property type="molecule type" value="Genomic_DNA"/>
</dbReference>
<proteinExistence type="predicted"/>
<evidence type="ECO:0000313" key="2">
    <source>
        <dbReference type="EMBL" id="PYI38078.1"/>
    </source>
</evidence>
<feature type="region of interest" description="Disordered" evidence="1">
    <location>
        <begin position="1"/>
        <end position="34"/>
    </location>
</feature>